<organism evidence="2 3">
    <name type="scientific">Frankliniella fusca</name>
    <dbReference type="NCBI Taxonomy" id="407009"/>
    <lineage>
        <taxon>Eukaryota</taxon>
        <taxon>Metazoa</taxon>
        <taxon>Ecdysozoa</taxon>
        <taxon>Arthropoda</taxon>
        <taxon>Hexapoda</taxon>
        <taxon>Insecta</taxon>
        <taxon>Pterygota</taxon>
        <taxon>Neoptera</taxon>
        <taxon>Paraneoptera</taxon>
        <taxon>Thysanoptera</taxon>
        <taxon>Terebrantia</taxon>
        <taxon>Thripoidea</taxon>
        <taxon>Thripidae</taxon>
        <taxon>Frankliniella</taxon>
    </lineage>
</organism>
<dbReference type="Proteomes" id="UP001219518">
    <property type="component" value="Unassembled WGS sequence"/>
</dbReference>
<sequence length="66" mass="7227">MIPPRKGPRREGKPASTCDSSETHMLTGQTVTNAHCWVYATTSLCRALRVSSSRHGSSRGMILRVV</sequence>
<keyword evidence="2" id="KW-0808">Transferase</keyword>
<evidence type="ECO:0000256" key="1">
    <source>
        <dbReference type="SAM" id="MobiDB-lite"/>
    </source>
</evidence>
<reference evidence="2" key="2">
    <citation type="journal article" date="2023" name="BMC Genomics">
        <title>Pest status, molecular evolution, and epigenetic factors derived from the genome assembly of Frankliniella fusca, a thysanopteran phytovirus vector.</title>
        <authorList>
            <person name="Catto M.A."/>
            <person name="Labadie P.E."/>
            <person name="Jacobson A.L."/>
            <person name="Kennedy G.G."/>
            <person name="Srinivasan R."/>
            <person name="Hunt B.G."/>
        </authorList>
    </citation>
    <scope>NUCLEOTIDE SEQUENCE</scope>
    <source>
        <strain evidence="2">PL_HMW_Pooled</strain>
    </source>
</reference>
<keyword evidence="3" id="KW-1185">Reference proteome</keyword>
<accession>A0AAE1HRR1</accession>
<comment type="caution">
    <text evidence="2">The sequence shown here is derived from an EMBL/GenBank/DDBJ whole genome shotgun (WGS) entry which is preliminary data.</text>
</comment>
<keyword evidence="2" id="KW-0489">Methyltransferase</keyword>
<name>A0AAE1HRR1_9NEOP</name>
<gene>
    <name evidence="2" type="ORF">KUF71_014466</name>
</gene>
<dbReference type="GO" id="GO:0008168">
    <property type="term" value="F:methyltransferase activity"/>
    <property type="evidence" value="ECO:0007669"/>
    <property type="project" value="UniProtKB-KW"/>
</dbReference>
<proteinExistence type="predicted"/>
<evidence type="ECO:0000313" key="2">
    <source>
        <dbReference type="EMBL" id="KAK3926217.1"/>
    </source>
</evidence>
<evidence type="ECO:0000313" key="3">
    <source>
        <dbReference type="Proteomes" id="UP001219518"/>
    </source>
</evidence>
<feature type="region of interest" description="Disordered" evidence="1">
    <location>
        <begin position="1"/>
        <end position="22"/>
    </location>
</feature>
<protein>
    <submittedName>
        <fullName evidence="2">Ribosomal RNA large subunit methyltransferase F</fullName>
    </submittedName>
</protein>
<dbReference type="AlphaFoldDB" id="A0AAE1HRR1"/>
<dbReference type="EMBL" id="JAHWGI010001243">
    <property type="protein sequence ID" value="KAK3926217.1"/>
    <property type="molecule type" value="Genomic_DNA"/>
</dbReference>
<reference evidence="2" key="1">
    <citation type="submission" date="2021-07" db="EMBL/GenBank/DDBJ databases">
        <authorList>
            <person name="Catto M.A."/>
            <person name="Jacobson A."/>
            <person name="Kennedy G."/>
            <person name="Labadie P."/>
            <person name="Hunt B.G."/>
            <person name="Srinivasan R."/>
        </authorList>
    </citation>
    <scope>NUCLEOTIDE SEQUENCE</scope>
    <source>
        <strain evidence="2">PL_HMW_Pooled</strain>
        <tissue evidence="2">Head</tissue>
    </source>
</reference>
<dbReference type="GO" id="GO:0032259">
    <property type="term" value="P:methylation"/>
    <property type="evidence" value="ECO:0007669"/>
    <property type="project" value="UniProtKB-KW"/>
</dbReference>